<reference evidence="4 5" key="1">
    <citation type="submission" date="2018-06" db="EMBL/GenBank/DDBJ databases">
        <title>Comparative genomics reveals the genomic features of Rhizophagus irregularis, R. cerebriforme, R. diaphanum and Gigaspora rosea, and their symbiotic lifestyle signature.</title>
        <authorList>
            <person name="Morin E."/>
            <person name="San Clemente H."/>
            <person name="Chen E.C.H."/>
            <person name="De La Providencia I."/>
            <person name="Hainaut M."/>
            <person name="Kuo A."/>
            <person name="Kohler A."/>
            <person name="Murat C."/>
            <person name="Tang N."/>
            <person name="Roy S."/>
            <person name="Loubradou J."/>
            <person name="Henrissat B."/>
            <person name="Grigoriev I.V."/>
            <person name="Corradi N."/>
            <person name="Roux C."/>
            <person name="Martin F.M."/>
        </authorList>
    </citation>
    <scope>NUCLEOTIDE SEQUENCE [LARGE SCALE GENOMIC DNA]</scope>
    <source>
        <strain evidence="4 5">DAOM 227022</strain>
    </source>
</reference>
<dbReference type="PANTHER" id="PTHR31306:SF4">
    <property type="entry name" value="ALPHA-1,2-GALACTOSYLTRANSFERASE"/>
    <property type="match status" value="1"/>
</dbReference>
<protein>
    <submittedName>
        <fullName evidence="4">Glycosyltransferase Family 34 protein</fullName>
    </submittedName>
</protein>
<comment type="caution">
    <text evidence="4">The sequence shown here is derived from an EMBL/GenBank/DDBJ whole genome shotgun (WGS) entry which is preliminary data.</text>
</comment>
<organism evidence="4 5">
    <name type="scientific">Glomus cerebriforme</name>
    <dbReference type="NCBI Taxonomy" id="658196"/>
    <lineage>
        <taxon>Eukaryota</taxon>
        <taxon>Fungi</taxon>
        <taxon>Fungi incertae sedis</taxon>
        <taxon>Mucoromycota</taxon>
        <taxon>Glomeromycotina</taxon>
        <taxon>Glomeromycetes</taxon>
        <taxon>Glomerales</taxon>
        <taxon>Glomeraceae</taxon>
        <taxon>Glomus</taxon>
    </lineage>
</organism>
<proteinExistence type="inferred from homology"/>
<dbReference type="GO" id="GO:0006487">
    <property type="term" value="P:protein N-linked glycosylation"/>
    <property type="evidence" value="ECO:0007669"/>
    <property type="project" value="TreeGrafter"/>
</dbReference>
<comment type="similarity">
    <text evidence="1">Belongs to the glycosyltransferase 34 family.</text>
</comment>
<dbReference type="AlphaFoldDB" id="A0A397TNI2"/>
<dbReference type="Proteomes" id="UP000265703">
    <property type="component" value="Unassembled WGS sequence"/>
</dbReference>
<dbReference type="Pfam" id="PF05637">
    <property type="entry name" value="Glyco_transf_34"/>
    <property type="match status" value="1"/>
</dbReference>
<dbReference type="EMBL" id="QKYT01000008">
    <property type="protein sequence ID" value="RIA98999.1"/>
    <property type="molecule type" value="Genomic_DNA"/>
</dbReference>
<evidence type="ECO:0000313" key="4">
    <source>
        <dbReference type="EMBL" id="RIA98999.1"/>
    </source>
</evidence>
<evidence type="ECO:0000256" key="2">
    <source>
        <dbReference type="ARBA" id="ARBA00022676"/>
    </source>
</evidence>
<dbReference type="Gene3D" id="3.90.550.10">
    <property type="entry name" value="Spore Coat Polysaccharide Biosynthesis Protein SpsA, Chain A"/>
    <property type="match status" value="1"/>
</dbReference>
<sequence>MTCPHYKTVLFISSEMEQIDKRMLMREELFGITDNLIPCMKQDTTEILYKFFVRKSENIDEKLLYLYKTEQMEYYNDIVEVDVQQSDDWHQSLLEHAQSLQESCTTFDHLILIDIFTMINLEKVQNKILSSMDDTRKMVWGSFVSNRTENMAVIMGSSAIQPILNNLNLKLNYTSIISSLYFYNQNNPNEKILDDLIFINDPISILEWPNSIKGIDCIDCIFAIGHLYQDLEIRNIKNELNISTTLPCNARSDLKMYSKETTSKSRSNIAVLSSSFLYDDSCMVKAGLLSSKNKREYAEKYGYAFVPRSTEFIQQIYQKRRAVWGKIDAIEKVLPYYEWLLWIDMDAIFVNRSISIEKLLKDCEERAGGKKAFEKINLIIARPVGDKMINAGVFLVRNSDWARDFFRHGVQPRYDLSTGRNSLEQQAIRDSIKKPYWGPNVSIKKIVPFCHFEKFLF</sequence>
<accession>A0A397TNI2</accession>
<dbReference type="GO" id="GO:0000139">
    <property type="term" value="C:Golgi membrane"/>
    <property type="evidence" value="ECO:0007669"/>
    <property type="project" value="TreeGrafter"/>
</dbReference>
<keyword evidence="3 4" id="KW-0808">Transferase</keyword>
<name>A0A397TNI2_9GLOM</name>
<keyword evidence="2" id="KW-0328">Glycosyltransferase</keyword>
<dbReference type="InterPro" id="IPR029044">
    <property type="entry name" value="Nucleotide-diphossugar_trans"/>
</dbReference>
<gene>
    <name evidence="4" type="ORF">C1645_557004</name>
</gene>
<dbReference type="STRING" id="658196.A0A397TNI2"/>
<dbReference type="OrthoDB" id="205108at2759"/>
<keyword evidence="5" id="KW-1185">Reference proteome</keyword>
<evidence type="ECO:0000256" key="1">
    <source>
        <dbReference type="ARBA" id="ARBA00005664"/>
    </source>
</evidence>
<dbReference type="InterPro" id="IPR008630">
    <property type="entry name" value="Glyco_trans_34"/>
</dbReference>
<evidence type="ECO:0000313" key="5">
    <source>
        <dbReference type="Proteomes" id="UP000265703"/>
    </source>
</evidence>
<dbReference type="PANTHER" id="PTHR31306">
    <property type="entry name" value="ALPHA-1,6-MANNOSYLTRANSFERASE MNN11-RELATED"/>
    <property type="match status" value="1"/>
</dbReference>
<dbReference type="GO" id="GO:0016757">
    <property type="term" value="F:glycosyltransferase activity"/>
    <property type="evidence" value="ECO:0007669"/>
    <property type="project" value="UniProtKB-KW"/>
</dbReference>
<evidence type="ECO:0000256" key="3">
    <source>
        <dbReference type="ARBA" id="ARBA00022679"/>
    </source>
</evidence>